<gene>
    <name evidence="1" type="ORF">S01H4_23920</name>
</gene>
<accession>X1BK80</accession>
<evidence type="ECO:0000313" key="1">
    <source>
        <dbReference type="EMBL" id="GAG81597.1"/>
    </source>
</evidence>
<organism evidence="1">
    <name type="scientific">marine sediment metagenome</name>
    <dbReference type="NCBI Taxonomy" id="412755"/>
    <lineage>
        <taxon>unclassified sequences</taxon>
        <taxon>metagenomes</taxon>
        <taxon>ecological metagenomes</taxon>
    </lineage>
</organism>
<proteinExistence type="predicted"/>
<dbReference type="AlphaFoldDB" id="X1BK80"/>
<name>X1BK80_9ZZZZ</name>
<feature type="non-terminal residue" evidence="1">
    <location>
        <position position="1"/>
    </location>
</feature>
<dbReference type="EMBL" id="BART01011166">
    <property type="protein sequence ID" value="GAG81597.1"/>
    <property type="molecule type" value="Genomic_DNA"/>
</dbReference>
<protein>
    <submittedName>
        <fullName evidence="1">Uncharacterized protein</fullName>
    </submittedName>
</protein>
<sequence length="52" mass="6302">LYSDDRAQKLFMNELPPQPQWVPKTRMWNAKTQVLWRQRVNEEGESMTNPKQ</sequence>
<reference evidence="1" key="1">
    <citation type="journal article" date="2014" name="Front. Microbiol.">
        <title>High frequency of phylogenetically diverse reductive dehalogenase-homologous genes in deep subseafloor sedimentary metagenomes.</title>
        <authorList>
            <person name="Kawai M."/>
            <person name="Futagami T."/>
            <person name="Toyoda A."/>
            <person name="Takaki Y."/>
            <person name="Nishi S."/>
            <person name="Hori S."/>
            <person name="Arai W."/>
            <person name="Tsubouchi T."/>
            <person name="Morono Y."/>
            <person name="Uchiyama I."/>
            <person name="Ito T."/>
            <person name="Fujiyama A."/>
            <person name="Inagaki F."/>
            <person name="Takami H."/>
        </authorList>
    </citation>
    <scope>NUCLEOTIDE SEQUENCE</scope>
    <source>
        <strain evidence="1">Expedition CK06-06</strain>
    </source>
</reference>
<comment type="caution">
    <text evidence="1">The sequence shown here is derived from an EMBL/GenBank/DDBJ whole genome shotgun (WGS) entry which is preliminary data.</text>
</comment>